<accession>A0A087U5X5</accession>
<gene>
    <name evidence="1" type="ORF">X975_12597</name>
</gene>
<protein>
    <submittedName>
        <fullName evidence="1">Zinc finger protein 277</fullName>
    </submittedName>
</protein>
<evidence type="ECO:0000313" key="2">
    <source>
        <dbReference type="Proteomes" id="UP000054359"/>
    </source>
</evidence>
<feature type="non-terminal residue" evidence="1">
    <location>
        <position position="73"/>
    </location>
</feature>
<dbReference type="AlphaFoldDB" id="A0A087U5X5"/>
<organism evidence="1 2">
    <name type="scientific">Stegodyphus mimosarum</name>
    <name type="common">African social velvet spider</name>
    <dbReference type="NCBI Taxonomy" id="407821"/>
    <lineage>
        <taxon>Eukaryota</taxon>
        <taxon>Metazoa</taxon>
        <taxon>Ecdysozoa</taxon>
        <taxon>Arthropoda</taxon>
        <taxon>Chelicerata</taxon>
        <taxon>Arachnida</taxon>
        <taxon>Araneae</taxon>
        <taxon>Araneomorphae</taxon>
        <taxon>Entelegynae</taxon>
        <taxon>Eresoidea</taxon>
        <taxon>Eresidae</taxon>
        <taxon>Stegodyphus</taxon>
    </lineage>
</organism>
<reference evidence="1 2" key="1">
    <citation type="submission" date="2013-11" db="EMBL/GenBank/DDBJ databases">
        <title>Genome sequencing of Stegodyphus mimosarum.</title>
        <authorList>
            <person name="Bechsgaard J."/>
        </authorList>
    </citation>
    <scope>NUCLEOTIDE SEQUENCE [LARGE SCALE GENOMIC DNA]</scope>
</reference>
<name>A0A087U5X5_STEMI</name>
<dbReference type="STRING" id="407821.A0A087U5X5"/>
<evidence type="ECO:0000313" key="1">
    <source>
        <dbReference type="EMBL" id="KFM72764.1"/>
    </source>
</evidence>
<dbReference type="EMBL" id="KK118339">
    <property type="protein sequence ID" value="KFM72764.1"/>
    <property type="molecule type" value="Genomic_DNA"/>
</dbReference>
<dbReference type="OrthoDB" id="278606at2759"/>
<proteinExistence type="predicted"/>
<dbReference type="Proteomes" id="UP000054359">
    <property type="component" value="Unassembled WGS sequence"/>
</dbReference>
<keyword evidence="2" id="KW-1185">Reference proteome</keyword>
<sequence length="73" mass="8537">MMESGHISILPDSAKWNQPLYYFSTFENDNLLCALDDDDDDSECQEEHLVYPEETVMPSSTLLYDENFRKNLI</sequence>